<sequence>MCQSPSEIRFYPSASSISENHPNQPPDTWYCPVCGGLNSSWYDLCPVCGRGSRTAPSQYALMPYTSYDSTDPGSITCGGAGSPASGVWYCQYCRAANSNLTPDFCPACGAQH</sequence>
<dbReference type="AlphaFoldDB" id="A0A9P6KS94"/>
<evidence type="ECO:0000313" key="5">
    <source>
        <dbReference type="EMBL" id="KAF9736631.1"/>
    </source>
</evidence>
<keyword evidence="6" id="KW-1185">Reference proteome</keyword>
<accession>A0A9P6KS94</accession>
<dbReference type="PROSITE" id="PS01358">
    <property type="entry name" value="ZF_RANBP2_1"/>
    <property type="match status" value="1"/>
</dbReference>
<keyword evidence="2" id="KW-0863">Zinc-finger</keyword>
<protein>
    <recommendedName>
        <fullName evidence="4">RanBP2-type domain-containing protein</fullName>
    </recommendedName>
</protein>
<dbReference type="GO" id="GO:0008270">
    <property type="term" value="F:zinc ion binding"/>
    <property type="evidence" value="ECO:0007669"/>
    <property type="project" value="UniProtKB-KW"/>
</dbReference>
<evidence type="ECO:0000256" key="2">
    <source>
        <dbReference type="ARBA" id="ARBA00022771"/>
    </source>
</evidence>
<evidence type="ECO:0000256" key="1">
    <source>
        <dbReference type="ARBA" id="ARBA00022723"/>
    </source>
</evidence>
<organism evidence="5 6">
    <name type="scientific">Paraphaeosphaeria minitans</name>
    <dbReference type="NCBI Taxonomy" id="565426"/>
    <lineage>
        <taxon>Eukaryota</taxon>
        <taxon>Fungi</taxon>
        <taxon>Dikarya</taxon>
        <taxon>Ascomycota</taxon>
        <taxon>Pezizomycotina</taxon>
        <taxon>Dothideomycetes</taxon>
        <taxon>Pleosporomycetidae</taxon>
        <taxon>Pleosporales</taxon>
        <taxon>Massarineae</taxon>
        <taxon>Didymosphaeriaceae</taxon>
        <taxon>Paraphaeosphaeria</taxon>
    </lineage>
</organism>
<dbReference type="SUPFAM" id="SSF90209">
    <property type="entry name" value="Ran binding protein zinc finger-like"/>
    <property type="match status" value="1"/>
</dbReference>
<dbReference type="InterPro" id="IPR001876">
    <property type="entry name" value="Znf_RanBP2"/>
</dbReference>
<comment type="caution">
    <text evidence="5">The sequence shown here is derived from an EMBL/GenBank/DDBJ whole genome shotgun (WGS) entry which is preliminary data.</text>
</comment>
<reference evidence="5" key="1">
    <citation type="journal article" date="2020" name="Mol. Plant Microbe Interact.">
        <title>Genome Sequence of the Biocontrol Agent Coniothyrium minitans strain Conio (IMI 134523).</title>
        <authorList>
            <person name="Patel D."/>
            <person name="Shittu T.A."/>
            <person name="Baroncelli R."/>
            <person name="Muthumeenakshi S."/>
            <person name="Osborne T.H."/>
            <person name="Janganan T.K."/>
            <person name="Sreenivasaprasad S."/>
        </authorList>
    </citation>
    <scope>NUCLEOTIDE SEQUENCE</scope>
    <source>
        <strain evidence="5">Conio</strain>
    </source>
</reference>
<feature type="domain" description="RanBP2-type" evidence="4">
    <location>
        <begin position="29"/>
        <end position="48"/>
    </location>
</feature>
<evidence type="ECO:0000313" key="6">
    <source>
        <dbReference type="Proteomes" id="UP000756921"/>
    </source>
</evidence>
<proteinExistence type="predicted"/>
<evidence type="ECO:0000256" key="3">
    <source>
        <dbReference type="ARBA" id="ARBA00022833"/>
    </source>
</evidence>
<dbReference type="OrthoDB" id="3794090at2759"/>
<name>A0A9P6KS94_9PLEO</name>
<gene>
    <name evidence="5" type="ORF">PMIN01_04410</name>
</gene>
<dbReference type="EMBL" id="WJXW01000004">
    <property type="protein sequence ID" value="KAF9736631.1"/>
    <property type="molecule type" value="Genomic_DNA"/>
</dbReference>
<keyword evidence="1" id="KW-0479">Metal-binding</keyword>
<dbReference type="InterPro" id="IPR036443">
    <property type="entry name" value="Znf_RanBP2_sf"/>
</dbReference>
<evidence type="ECO:0000259" key="4">
    <source>
        <dbReference type="PROSITE" id="PS01358"/>
    </source>
</evidence>
<keyword evidence="3" id="KW-0862">Zinc</keyword>
<dbReference type="Proteomes" id="UP000756921">
    <property type="component" value="Unassembled WGS sequence"/>
</dbReference>